<reference evidence="2 3" key="1">
    <citation type="journal article" date="2010" name="J. Bacteriol.">
        <title>Genome sequences of Pelagibaca bermudensis HTCC2601T and Maritimibacter alkaliphilus HTCC2654T, the type strains of two marine Roseobacter genera.</title>
        <authorList>
            <person name="Thrash J.C."/>
            <person name="Cho J.C."/>
            <person name="Ferriera S."/>
            <person name="Johnson J."/>
            <person name="Vergin K.L."/>
            <person name="Giovannoni S.J."/>
        </authorList>
    </citation>
    <scope>NUCLEOTIDE SEQUENCE [LARGE SCALE GENOMIC DNA]</scope>
    <source>
        <strain evidence="2 3">HTCC2654</strain>
    </source>
</reference>
<feature type="transmembrane region" description="Helical" evidence="1">
    <location>
        <begin position="35"/>
        <end position="55"/>
    </location>
</feature>
<name>A3V9J6_9RHOB</name>
<dbReference type="EMBL" id="AAMT01000001">
    <property type="protein sequence ID" value="EAQ14587.1"/>
    <property type="molecule type" value="Genomic_DNA"/>
</dbReference>
<dbReference type="Proteomes" id="UP000002931">
    <property type="component" value="Unassembled WGS sequence"/>
</dbReference>
<evidence type="ECO:0000313" key="3">
    <source>
        <dbReference type="Proteomes" id="UP000002931"/>
    </source>
</evidence>
<gene>
    <name evidence="2" type="ORF">RB2654_18428</name>
</gene>
<proteinExistence type="predicted"/>
<keyword evidence="3" id="KW-1185">Reference proteome</keyword>
<comment type="caution">
    <text evidence="2">The sequence shown here is derived from an EMBL/GenBank/DDBJ whole genome shotgun (WGS) entry which is preliminary data.</text>
</comment>
<accession>A3V9J6</accession>
<keyword evidence="1" id="KW-1133">Transmembrane helix</keyword>
<dbReference type="HOGENOM" id="CLU_2142882_0_0_5"/>
<protein>
    <submittedName>
        <fullName evidence="2">Uncharacterized protein</fullName>
    </submittedName>
</protein>
<dbReference type="STRING" id="314271.RB2654_18428"/>
<sequence length="112" mass="11888">MLWSVAFILAFIDFGMTEPSSDGFTAGLNKVAKFMAWQAVALVISVIVWVIGSRFERRSAQRVASRIPGIIMIAIALAFGLFILSSGLIGGMAGGTETSPQMPVTKPAEPAQ</sequence>
<organism evidence="2 3">
    <name type="scientific">Maritimibacter alkaliphilus HTCC2654</name>
    <dbReference type="NCBI Taxonomy" id="314271"/>
    <lineage>
        <taxon>Bacteria</taxon>
        <taxon>Pseudomonadati</taxon>
        <taxon>Pseudomonadota</taxon>
        <taxon>Alphaproteobacteria</taxon>
        <taxon>Rhodobacterales</taxon>
        <taxon>Roseobacteraceae</taxon>
        <taxon>Maritimibacter</taxon>
    </lineage>
</organism>
<evidence type="ECO:0000313" key="2">
    <source>
        <dbReference type="EMBL" id="EAQ14587.1"/>
    </source>
</evidence>
<keyword evidence="1" id="KW-0472">Membrane</keyword>
<keyword evidence="1" id="KW-0812">Transmembrane</keyword>
<evidence type="ECO:0000256" key="1">
    <source>
        <dbReference type="SAM" id="Phobius"/>
    </source>
</evidence>
<dbReference type="AlphaFoldDB" id="A3V9J6"/>
<feature type="transmembrane region" description="Helical" evidence="1">
    <location>
        <begin position="67"/>
        <end position="93"/>
    </location>
</feature>